<evidence type="ECO:0000259" key="13">
    <source>
        <dbReference type="Pfam" id="PF01433"/>
    </source>
</evidence>
<dbReference type="PRINTS" id="PR00756">
    <property type="entry name" value="ALADIPTASE"/>
</dbReference>
<evidence type="ECO:0000256" key="9">
    <source>
        <dbReference type="ARBA" id="ARBA00022801"/>
    </source>
</evidence>
<comment type="catalytic activity">
    <reaction evidence="1">
        <text>Release of an N-terminal amino acid, Xaa-|-Yaa- from a peptide, amide or arylamide. Xaa is preferably Ala, but may be most amino acids including Pro (slow action). When a terminal hydrophobic residue is followed by a prolyl residue, the two may be released as an intact Xaa-Pro dipeptide.</text>
        <dbReference type="EC" id="3.4.11.2"/>
    </reaction>
</comment>
<dbReference type="InterPro" id="IPR042097">
    <property type="entry name" value="Aminopeptidase_N-like_N_sf"/>
</dbReference>
<dbReference type="InterPro" id="IPR027268">
    <property type="entry name" value="Peptidase_M4/M1_CTD_sf"/>
</dbReference>
<sequence length="876" mass="98792">MSDHQPVHLQEYQPPAYQVSHTELTFDLDPAATRVSARLDMTRHPEAASDAPLFLHGEYLTLHSLALDGTVLDEGDYRLVEGGLEIARVPERFVLESVVEIAPCENTALEGLYQSSGMYCTQCEAEGFRRITYYPDRPDVMATFKVTVIGDKAKSPVLLANGNPVERGELDGGRHFVTWEDPHPKPSYLFALVAGELYKVEDGFTTQSGRDVTLQIWVEEENLDKTAHAMASLKRAMRWDEETYGREYDLDLFMIVAVNDFNMGAMENKGLNIFNSAAVLTHPHTATDQAFQRVESIVAHEYFHNWSGNRVTCRDWFQLSLKEGFTVFRDQCFSADVNSAPVKRIEDVAFFRTAQFAEDAGPTAHPVRPDHYIEITNFYTLTIYEKGAEVVRMLCNLIGAEAFRRGSDLYFERFDGQAVTIEDFVACMAEVSGADLTQFMRWYAQAGTPEIDAYGEYDYVHGEYRLTLRQRTPATPGQPFKKPLHIPVRLGLVGTKSGQDLRLTLAGESLGTDGVIHLREEEQTFVFTEVAEAPVPSLLRDFSAPVKLHFPYSREELAFLLTHDSDGFNRWDAGQRLAMLALDDLIAAHRNGVEKVMDSRVVEAFRLLLTTPMEDKAVLAEMLTLPSEAYIAEQQPLVDVDAIHAAREFVRQSLALALRDEFLALYEDNQSQEAYAPTPEQIGQRSVKNVALAYLMAIDDDQGLAYCQAQFDANHNMTDVRQALTLLVHSEHNHLAAPALKAFGEKWAHDPLVMDQWFTIQVTRPQSDALERVEHLMQHPAFSLKNPNKVRALIGAFAQNRINFHRLDGKGYALLADVVIELNRLNPDVAARMLTPLTRWQRFDDARQALMRQALERIKAEPLSANVYEVIEKALA</sequence>
<keyword evidence="7" id="KW-0645">Protease</keyword>
<keyword evidence="10" id="KW-0862">Zinc</keyword>
<evidence type="ECO:0000259" key="15">
    <source>
        <dbReference type="Pfam" id="PF17432"/>
    </source>
</evidence>
<dbReference type="InterPro" id="IPR035414">
    <property type="entry name" value="Peptidase_M1_pepN_Ig-like"/>
</dbReference>
<evidence type="ECO:0000313" key="18">
    <source>
        <dbReference type="Proteomes" id="UP001165542"/>
    </source>
</evidence>
<dbReference type="RefSeq" id="WP_259036479.1">
    <property type="nucleotide sequence ID" value="NZ_JAJISC010000005.1"/>
</dbReference>
<dbReference type="Pfam" id="PF11940">
    <property type="entry name" value="DUF3458"/>
    <property type="match status" value="1"/>
</dbReference>
<dbReference type="CDD" id="cd09600">
    <property type="entry name" value="M1_APN"/>
    <property type="match status" value="1"/>
</dbReference>
<keyword evidence="8" id="KW-0479">Metal-binding</keyword>
<evidence type="ECO:0000256" key="12">
    <source>
        <dbReference type="NCBIfam" id="TIGR02414"/>
    </source>
</evidence>
<evidence type="ECO:0000259" key="14">
    <source>
        <dbReference type="Pfam" id="PF11940"/>
    </source>
</evidence>
<dbReference type="Gene3D" id="2.60.40.1730">
    <property type="entry name" value="tricorn interacting facor f3 domain"/>
    <property type="match status" value="1"/>
</dbReference>
<evidence type="ECO:0000313" key="17">
    <source>
        <dbReference type="EMBL" id="MCS2609973.1"/>
    </source>
</evidence>
<evidence type="ECO:0000256" key="10">
    <source>
        <dbReference type="ARBA" id="ARBA00022833"/>
    </source>
</evidence>
<reference evidence="17" key="1">
    <citation type="submission" date="2021-11" db="EMBL/GenBank/DDBJ databases">
        <title>Halomonas sp., isolated from a coastal aquaculture zone in Dongshan Bay.</title>
        <authorList>
            <person name="Lin W."/>
        </authorList>
    </citation>
    <scope>NUCLEOTIDE SEQUENCE</scope>
    <source>
        <strain evidence="17">Yzlin-01</strain>
    </source>
</reference>
<dbReference type="Proteomes" id="UP001165542">
    <property type="component" value="Unassembled WGS sequence"/>
</dbReference>
<dbReference type="PANTHER" id="PTHR46322">
    <property type="entry name" value="PUROMYCIN-SENSITIVE AMINOPEPTIDASE"/>
    <property type="match status" value="1"/>
</dbReference>
<feature type="domain" description="Peptidase M1 alanyl aminopeptidase Ig-like fold" evidence="14">
    <location>
        <begin position="447"/>
        <end position="550"/>
    </location>
</feature>
<dbReference type="InterPro" id="IPR038438">
    <property type="entry name" value="PepN_Ig-like_sf"/>
</dbReference>
<dbReference type="Pfam" id="PF17432">
    <property type="entry name" value="DUF3458_C"/>
    <property type="match status" value="1"/>
</dbReference>
<dbReference type="InterPro" id="IPR012779">
    <property type="entry name" value="Peptidase_M1_pepN"/>
</dbReference>
<feature type="domain" description="Peptidase M1 alanyl aminopeptidase C-terminal" evidence="15">
    <location>
        <begin position="555"/>
        <end position="876"/>
    </location>
</feature>
<dbReference type="Gene3D" id="1.25.50.10">
    <property type="entry name" value="Peptidase M1, alanyl aminopeptidase, C-terminal domain"/>
    <property type="match status" value="1"/>
</dbReference>
<evidence type="ECO:0000256" key="8">
    <source>
        <dbReference type="ARBA" id="ARBA00022723"/>
    </source>
</evidence>
<keyword evidence="18" id="KW-1185">Reference proteome</keyword>
<dbReference type="EMBL" id="JAJISC010000005">
    <property type="protein sequence ID" value="MCS2609973.1"/>
    <property type="molecule type" value="Genomic_DNA"/>
</dbReference>
<dbReference type="Gene3D" id="2.60.40.1840">
    <property type="match status" value="1"/>
</dbReference>
<dbReference type="NCBIfam" id="TIGR02414">
    <property type="entry name" value="pepN_proteo"/>
    <property type="match status" value="1"/>
</dbReference>
<protein>
    <recommendedName>
        <fullName evidence="5 12">Aminopeptidase N</fullName>
        <ecNumber evidence="4 12">3.4.11.2</ecNumber>
    </recommendedName>
</protein>
<evidence type="ECO:0000256" key="5">
    <source>
        <dbReference type="ARBA" id="ARBA00015611"/>
    </source>
</evidence>
<name>A0ABT2EEF8_9GAMM</name>
<feature type="domain" description="Peptidase M1 membrane alanine aminopeptidase" evidence="13">
    <location>
        <begin position="229"/>
        <end position="442"/>
    </location>
</feature>
<dbReference type="InterPro" id="IPR014782">
    <property type="entry name" value="Peptidase_M1_dom"/>
</dbReference>
<keyword evidence="9 17" id="KW-0378">Hydrolase</keyword>
<dbReference type="Pfam" id="PF01433">
    <property type="entry name" value="Peptidase_M1"/>
    <property type="match status" value="1"/>
</dbReference>
<dbReference type="Pfam" id="PF17900">
    <property type="entry name" value="Peptidase_M1_N"/>
    <property type="match status" value="1"/>
</dbReference>
<gene>
    <name evidence="17" type="primary">pepN</name>
    <name evidence="17" type="ORF">LLY24_11680</name>
</gene>
<dbReference type="Gene3D" id="3.30.2010.30">
    <property type="match status" value="1"/>
</dbReference>
<dbReference type="GO" id="GO:0016285">
    <property type="term" value="F:alanyl aminopeptidase activity"/>
    <property type="evidence" value="ECO:0007669"/>
    <property type="project" value="UniProtKB-EC"/>
</dbReference>
<dbReference type="PANTHER" id="PTHR46322:SF1">
    <property type="entry name" value="PUROMYCIN-SENSITIVE AMINOPEPTIDASE"/>
    <property type="match status" value="1"/>
</dbReference>
<dbReference type="SUPFAM" id="SSF63737">
    <property type="entry name" value="Leukotriene A4 hydrolase N-terminal domain"/>
    <property type="match status" value="1"/>
</dbReference>
<dbReference type="InterPro" id="IPR001930">
    <property type="entry name" value="Peptidase_M1"/>
</dbReference>
<evidence type="ECO:0000256" key="1">
    <source>
        <dbReference type="ARBA" id="ARBA00000098"/>
    </source>
</evidence>
<evidence type="ECO:0000256" key="11">
    <source>
        <dbReference type="ARBA" id="ARBA00023049"/>
    </source>
</evidence>
<dbReference type="EC" id="3.4.11.2" evidence="4 12"/>
<dbReference type="InterPro" id="IPR037144">
    <property type="entry name" value="Peptidase_M1_pepN_C_sf"/>
</dbReference>
<dbReference type="Gene3D" id="1.10.390.10">
    <property type="entry name" value="Neutral Protease Domain 2"/>
    <property type="match status" value="1"/>
</dbReference>
<dbReference type="SUPFAM" id="SSF55486">
    <property type="entry name" value="Metalloproteases ('zincins'), catalytic domain"/>
    <property type="match status" value="1"/>
</dbReference>
<organism evidence="17 18">
    <name type="scientific">Halomonas dongshanensis</name>
    <dbReference type="NCBI Taxonomy" id="2890835"/>
    <lineage>
        <taxon>Bacteria</taxon>
        <taxon>Pseudomonadati</taxon>
        <taxon>Pseudomonadota</taxon>
        <taxon>Gammaproteobacteria</taxon>
        <taxon>Oceanospirillales</taxon>
        <taxon>Halomonadaceae</taxon>
        <taxon>Halomonas</taxon>
    </lineage>
</organism>
<dbReference type="InterPro" id="IPR045357">
    <property type="entry name" value="Aminopeptidase_N-like_N"/>
</dbReference>
<evidence type="ECO:0000256" key="6">
    <source>
        <dbReference type="ARBA" id="ARBA00022438"/>
    </source>
</evidence>
<evidence type="ECO:0000256" key="7">
    <source>
        <dbReference type="ARBA" id="ARBA00022670"/>
    </source>
</evidence>
<evidence type="ECO:0000256" key="3">
    <source>
        <dbReference type="ARBA" id="ARBA00010136"/>
    </source>
</evidence>
<comment type="cofactor">
    <cofactor evidence="2">
        <name>Zn(2+)</name>
        <dbReference type="ChEBI" id="CHEBI:29105"/>
    </cofactor>
</comment>
<evidence type="ECO:0000256" key="4">
    <source>
        <dbReference type="ARBA" id="ARBA00012564"/>
    </source>
</evidence>
<proteinExistence type="inferred from homology"/>
<evidence type="ECO:0000256" key="2">
    <source>
        <dbReference type="ARBA" id="ARBA00001947"/>
    </source>
</evidence>
<evidence type="ECO:0000259" key="16">
    <source>
        <dbReference type="Pfam" id="PF17900"/>
    </source>
</evidence>
<keyword evidence="11" id="KW-0482">Metalloprotease</keyword>
<feature type="domain" description="Aminopeptidase N-like N-terminal" evidence="16">
    <location>
        <begin position="106"/>
        <end position="189"/>
    </location>
</feature>
<comment type="caution">
    <text evidence="17">The sequence shown here is derived from an EMBL/GenBank/DDBJ whole genome shotgun (WGS) entry which is preliminary data.</text>
</comment>
<comment type="similarity">
    <text evidence="3">Belongs to the peptidase M1 family.</text>
</comment>
<keyword evidence="6 17" id="KW-0031">Aminopeptidase</keyword>
<accession>A0ABT2EEF8</accession>
<dbReference type="InterPro" id="IPR024601">
    <property type="entry name" value="Peptidase_M1_pepN_C"/>
</dbReference>